<organism evidence="1 2">
    <name type="scientific">Nocardioides jishulii</name>
    <dbReference type="NCBI Taxonomy" id="2575440"/>
    <lineage>
        <taxon>Bacteria</taxon>
        <taxon>Bacillati</taxon>
        <taxon>Actinomycetota</taxon>
        <taxon>Actinomycetes</taxon>
        <taxon>Propionibacteriales</taxon>
        <taxon>Nocardioidaceae</taxon>
        <taxon>Nocardioides</taxon>
    </lineage>
</organism>
<sequence length="375" mass="41090">MAEPAGHERSEGVARAWGWVAHLRAGGTTEWAQWSGTADPSGRALPGAQQLELLRRVNLAAEGRLPHGLADRVLGATAPGRGRPELELVGAEYDPRFGAPPVDPTALAAEEVVRAAAHLLAQDLVSLGPVPRPSVRQRPWRGRVVLQGDPWLRSEVTRQLTDRGHAPRPGGRVVVLGAELPRMLADAWTNACFDRPVASWDEWLTHWSHRRGLPPGLQLAQLVEHWREVVGDDAVELVLDERRLPRALGRSRVTRVRRPGRTAAGLARRVAFSLSLMIPVSERRTLLRDGLMPRLPDEFFDVGLPQLPSEHEGWVAERGDRLAEQLREAGYPVRDRQWSGGGDGEIPGAHPAAGGDRAALDLAVRLLLGGWKVQQ</sequence>
<dbReference type="EMBL" id="SZPY01000001">
    <property type="protein sequence ID" value="TKI64032.1"/>
    <property type="molecule type" value="Genomic_DNA"/>
</dbReference>
<reference evidence="1 2" key="1">
    <citation type="submission" date="2019-04" db="EMBL/GenBank/DDBJ databases">
        <authorList>
            <person name="Dong K."/>
        </authorList>
    </citation>
    <scope>NUCLEOTIDE SEQUENCE [LARGE SCALE GENOMIC DNA]</scope>
    <source>
        <strain evidence="2">dk3543</strain>
    </source>
</reference>
<dbReference type="RefSeq" id="WP_137064496.1">
    <property type="nucleotide sequence ID" value="NZ_CP040748.1"/>
</dbReference>
<comment type="caution">
    <text evidence="1">The sequence shown here is derived from an EMBL/GenBank/DDBJ whole genome shotgun (WGS) entry which is preliminary data.</text>
</comment>
<dbReference type="Proteomes" id="UP000307808">
    <property type="component" value="Unassembled WGS sequence"/>
</dbReference>
<accession>A0A4U2YTN4</accession>
<protein>
    <submittedName>
        <fullName evidence="1">Uncharacterized protein</fullName>
    </submittedName>
</protein>
<evidence type="ECO:0000313" key="1">
    <source>
        <dbReference type="EMBL" id="TKI64032.1"/>
    </source>
</evidence>
<evidence type="ECO:0000313" key="2">
    <source>
        <dbReference type="Proteomes" id="UP000307808"/>
    </source>
</evidence>
<dbReference type="OrthoDB" id="3790875at2"/>
<proteinExistence type="predicted"/>
<dbReference type="AlphaFoldDB" id="A0A4U2YTN4"/>
<keyword evidence="2" id="KW-1185">Reference proteome</keyword>
<name>A0A4U2YTN4_9ACTN</name>
<gene>
    <name evidence="1" type="ORF">FC770_02325</name>
</gene>